<dbReference type="FunFam" id="1.10.3720.10:FF:000001">
    <property type="entry name" value="Glycine betaine ABC transporter, permease"/>
    <property type="match status" value="1"/>
</dbReference>
<accession>A0A9Q2D172</accession>
<evidence type="ECO:0000259" key="11">
    <source>
        <dbReference type="PROSITE" id="PS50928"/>
    </source>
</evidence>
<evidence type="ECO:0000256" key="10">
    <source>
        <dbReference type="RuleBase" id="RU363032"/>
    </source>
</evidence>
<dbReference type="Proteomes" id="UP000579136">
    <property type="component" value="Unassembled WGS sequence"/>
</dbReference>
<dbReference type="CDD" id="cd13528">
    <property type="entry name" value="PBP2_osmoprotectants"/>
    <property type="match status" value="1"/>
</dbReference>
<feature type="transmembrane region" description="Helical" evidence="10">
    <location>
        <begin position="85"/>
        <end position="105"/>
    </location>
</feature>
<name>A0A9Q2D172_9STAP</name>
<dbReference type="InterPro" id="IPR007210">
    <property type="entry name" value="ABC_Gly_betaine_transp_sub-bd"/>
</dbReference>
<evidence type="ECO:0000256" key="1">
    <source>
        <dbReference type="ARBA" id="ARBA00004141"/>
    </source>
</evidence>
<dbReference type="PROSITE" id="PS50928">
    <property type="entry name" value="ABC_TM1"/>
    <property type="match status" value="1"/>
</dbReference>
<dbReference type="Pfam" id="PF04069">
    <property type="entry name" value="OpuAC"/>
    <property type="match status" value="1"/>
</dbReference>
<comment type="similarity">
    <text evidence="9">In the N-terminal section; belongs to the binding-protein-dependent transport system permease family.</text>
</comment>
<dbReference type="PANTHER" id="PTHR30177">
    <property type="entry name" value="GLYCINE BETAINE/L-PROLINE TRANSPORT SYSTEM PERMEASE PROTEIN PROW"/>
    <property type="match status" value="1"/>
</dbReference>
<dbReference type="SUPFAM" id="SSF161098">
    <property type="entry name" value="MetI-like"/>
    <property type="match status" value="1"/>
</dbReference>
<reference evidence="12 13" key="1">
    <citation type="submission" date="2020-08" db="EMBL/GenBank/DDBJ databases">
        <title>Genomic Encyclopedia of Type Strains, Phase IV (KMG-IV): sequencing the most valuable type-strain genomes for metagenomic binning, comparative biology and taxonomic classification.</title>
        <authorList>
            <person name="Goeker M."/>
        </authorList>
    </citation>
    <scope>NUCLEOTIDE SEQUENCE [LARGE SCALE GENOMIC DNA]</scope>
    <source>
        <strain evidence="12 13">DSM 19163</strain>
    </source>
</reference>
<proteinExistence type="inferred from homology"/>
<keyword evidence="4 10" id="KW-0812">Transmembrane</keyword>
<dbReference type="Gene3D" id="3.40.190.10">
    <property type="entry name" value="Periplasmic binding protein-like II"/>
    <property type="match status" value="1"/>
</dbReference>
<dbReference type="Pfam" id="PF00528">
    <property type="entry name" value="BPD_transp_1"/>
    <property type="match status" value="1"/>
</dbReference>
<evidence type="ECO:0000256" key="3">
    <source>
        <dbReference type="ARBA" id="ARBA00022596"/>
    </source>
</evidence>
<dbReference type="GO" id="GO:0043190">
    <property type="term" value="C:ATP-binding cassette (ABC) transporter complex"/>
    <property type="evidence" value="ECO:0007669"/>
    <property type="project" value="InterPro"/>
</dbReference>
<comment type="similarity">
    <text evidence="10">Belongs to the binding-protein-dependent transport system permease family.</text>
</comment>
<dbReference type="GO" id="GO:0022857">
    <property type="term" value="F:transmembrane transporter activity"/>
    <property type="evidence" value="ECO:0007669"/>
    <property type="project" value="InterPro"/>
</dbReference>
<keyword evidence="13" id="KW-1185">Reference proteome</keyword>
<protein>
    <submittedName>
        <fullName evidence="12">Osmoprotectant transport system permease protein</fullName>
    </submittedName>
</protein>
<dbReference type="Gene3D" id="1.10.3720.10">
    <property type="entry name" value="MetI-like"/>
    <property type="match status" value="1"/>
</dbReference>
<evidence type="ECO:0000256" key="6">
    <source>
        <dbReference type="ARBA" id="ARBA00023112"/>
    </source>
</evidence>
<comment type="similarity">
    <text evidence="8">In the C-terminal section; belongs to the OsmX family.</text>
</comment>
<dbReference type="GO" id="GO:0031460">
    <property type="term" value="P:glycine betaine transport"/>
    <property type="evidence" value="ECO:0007669"/>
    <property type="project" value="TreeGrafter"/>
</dbReference>
<evidence type="ECO:0000256" key="9">
    <source>
        <dbReference type="ARBA" id="ARBA00035652"/>
    </source>
</evidence>
<feature type="transmembrane region" description="Helical" evidence="10">
    <location>
        <begin position="146"/>
        <end position="166"/>
    </location>
</feature>
<sequence>MWNEFYNIITTRSSELLDLVQQHIEISMISLFIAILISVPLGILLTRTPKIAGPIIGIASIFQTIPSLALLVFMVPILGTGKWPAIIALTIYGLLPILRNTYVGIENVNQSTIRAGVGMGMTNLQQLFIVEIPLAARVIMGGIRTATVLVVGVATVAGLIGAGGLGDFIFRGLSTNNTGLILAGAIPAAIIALLFDMLLKFVESHATPGKKKGDIISKVIFGIVVLFLLFIMFFGALKPLFSSDDIVITGKADTEQEILVYAYKELVERNTDLKVRKESYITGTSNIVEGMNNGQYDMYVEYTGTALVDILKEDDFEYETPEEVYEHVKQRYEEDMNSEWLDTIGFNNTYAVAMRKDDVAENGIETLSDLRKISTDLRFGGSAEFQERSDGFIGLEELYGLEFKQVETLDSGIVYESLRTNNIDVADVYATDARIEEFNLQIIEDNKNLFPPYYAAPVVNKELLKKHPELRDILNSFAGKIDDDRMRELNKRVDIDGKTEKEVAMELLKEEELID</sequence>
<dbReference type="InterPro" id="IPR035906">
    <property type="entry name" value="MetI-like_sf"/>
</dbReference>
<feature type="transmembrane region" description="Helical" evidence="10">
    <location>
        <begin position="178"/>
        <end position="199"/>
    </location>
</feature>
<keyword evidence="3" id="KW-0533">Nickel</keyword>
<evidence type="ECO:0000256" key="4">
    <source>
        <dbReference type="ARBA" id="ARBA00022692"/>
    </source>
</evidence>
<evidence type="ECO:0000256" key="5">
    <source>
        <dbReference type="ARBA" id="ARBA00022989"/>
    </source>
</evidence>
<dbReference type="PANTHER" id="PTHR30177:SF28">
    <property type="entry name" value="CHOLINE TRANSPORT SYSTEM PERMEASE PROTEIN OPUBB"/>
    <property type="match status" value="1"/>
</dbReference>
<keyword evidence="6" id="KW-0921">Nickel transport</keyword>
<dbReference type="RefSeq" id="WP_183675338.1">
    <property type="nucleotide sequence ID" value="NZ_CBCRYX010000013.1"/>
</dbReference>
<keyword evidence="6" id="KW-0406">Ion transport</keyword>
<dbReference type="InterPro" id="IPR000515">
    <property type="entry name" value="MetI-like"/>
</dbReference>
<feature type="transmembrane region" description="Helical" evidence="10">
    <location>
        <begin position="58"/>
        <end position="79"/>
    </location>
</feature>
<comment type="subcellular location">
    <subcellularLocation>
        <location evidence="10">Cell membrane</location>
        <topology evidence="10">Multi-pass membrane protein</topology>
    </subcellularLocation>
    <subcellularLocation>
        <location evidence="1">Membrane</location>
        <topology evidence="1">Multi-pass membrane protein</topology>
    </subcellularLocation>
</comment>
<evidence type="ECO:0000256" key="2">
    <source>
        <dbReference type="ARBA" id="ARBA00022448"/>
    </source>
</evidence>
<gene>
    <name evidence="12" type="ORF">HNQ45_001485</name>
</gene>
<dbReference type="InterPro" id="IPR051204">
    <property type="entry name" value="ABC_transp_perm/SBD"/>
</dbReference>
<evidence type="ECO:0000256" key="8">
    <source>
        <dbReference type="ARBA" id="ARBA00035642"/>
    </source>
</evidence>
<dbReference type="CDD" id="cd06261">
    <property type="entry name" value="TM_PBP2"/>
    <property type="match status" value="1"/>
</dbReference>
<feature type="transmembrane region" description="Helical" evidence="10">
    <location>
        <begin position="26"/>
        <end position="46"/>
    </location>
</feature>
<dbReference type="AlphaFoldDB" id="A0A9Q2D172"/>
<dbReference type="GO" id="GO:0015675">
    <property type="term" value="P:nickel cation transport"/>
    <property type="evidence" value="ECO:0007669"/>
    <property type="project" value="UniProtKB-KW"/>
</dbReference>
<keyword evidence="5 10" id="KW-1133">Transmembrane helix</keyword>
<keyword evidence="2 10" id="KW-0813">Transport</keyword>
<feature type="transmembrane region" description="Helical" evidence="10">
    <location>
        <begin position="219"/>
        <end position="237"/>
    </location>
</feature>
<dbReference type="EMBL" id="JACHHF010000010">
    <property type="protein sequence ID" value="MBB5176597.1"/>
    <property type="molecule type" value="Genomic_DNA"/>
</dbReference>
<evidence type="ECO:0000256" key="7">
    <source>
        <dbReference type="ARBA" id="ARBA00023136"/>
    </source>
</evidence>
<comment type="caution">
    <text evidence="12">The sequence shown here is derived from an EMBL/GenBank/DDBJ whole genome shotgun (WGS) entry which is preliminary data.</text>
</comment>
<evidence type="ECO:0000313" key="12">
    <source>
        <dbReference type="EMBL" id="MBB5176597.1"/>
    </source>
</evidence>
<dbReference type="Gene3D" id="3.40.190.120">
    <property type="entry name" value="Osmoprotection protein (prox), domain 2"/>
    <property type="match status" value="1"/>
</dbReference>
<keyword evidence="7 10" id="KW-0472">Membrane</keyword>
<organism evidence="12 13">
    <name type="scientific">Nosocomiicoccus ampullae</name>
    <dbReference type="NCBI Taxonomy" id="489910"/>
    <lineage>
        <taxon>Bacteria</taxon>
        <taxon>Bacillati</taxon>
        <taxon>Bacillota</taxon>
        <taxon>Bacilli</taxon>
        <taxon>Bacillales</taxon>
        <taxon>Staphylococcaceae</taxon>
        <taxon>Nosocomiicoccus</taxon>
    </lineage>
</organism>
<feature type="domain" description="ABC transmembrane type-1" evidence="11">
    <location>
        <begin position="20"/>
        <end position="199"/>
    </location>
</feature>
<dbReference type="SUPFAM" id="SSF53850">
    <property type="entry name" value="Periplasmic binding protein-like II"/>
    <property type="match status" value="1"/>
</dbReference>
<evidence type="ECO:0000313" key="13">
    <source>
        <dbReference type="Proteomes" id="UP000579136"/>
    </source>
</evidence>